<organism evidence="3 4">
    <name type="scientific">Terrimonas rubra</name>
    <dbReference type="NCBI Taxonomy" id="1035890"/>
    <lineage>
        <taxon>Bacteria</taxon>
        <taxon>Pseudomonadati</taxon>
        <taxon>Bacteroidota</taxon>
        <taxon>Chitinophagia</taxon>
        <taxon>Chitinophagales</taxon>
        <taxon>Chitinophagaceae</taxon>
        <taxon>Terrimonas</taxon>
    </lineage>
</organism>
<dbReference type="PANTHER" id="PTHR14859">
    <property type="entry name" value="CALCOFLUOR WHITE HYPERSENSITIVE PROTEIN PRECURSOR"/>
    <property type="match status" value="1"/>
</dbReference>
<dbReference type="Gene3D" id="3.60.10.10">
    <property type="entry name" value="Endonuclease/exonuclease/phosphatase"/>
    <property type="match status" value="1"/>
</dbReference>
<feature type="transmembrane region" description="Helical" evidence="1">
    <location>
        <begin position="69"/>
        <end position="90"/>
    </location>
</feature>
<keyword evidence="4" id="KW-1185">Reference proteome</keyword>
<dbReference type="PANTHER" id="PTHR14859:SF15">
    <property type="entry name" value="ENDONUCLEASE_EXONUCLEASE_PHOSPHATASE DOMAIN-CONTAINING PROTEIN"/>
    <property type="match status" value="1"/>
</dbReference>
<gene>
    <name evidence="3" type="ORF">ACFS6H_09415</name>
</gene>
<protein>
    <submittedName>
        <fullName evidence="3">Endonuclease/exonuclease/phosphatase family protein</fullName>
    </submittedName>
</protein>
<sequence length="376" mass="43503">MASKFRLFTRRFLLLCNIIVVAVFLLACLVPYVSPSGWWFLSILGIGFPFLLLFVIVFLVWWLVVKRKYALLSGIALLLGLKSISVFFALNFPGKFTTEKKGDFRIATWNVARFVEMKNNNNKGSQTRLKMFDLLKEQNADILCLQEFVHVDDNPEWYANINDIQTKLNYPYYTYTYYNDGNPNFVLKNGTIIFSRFPIVDSGMINFPRPSLREGLVYADIKVKDQIFRVFSTHLQSFQLRQDDYDKISKIKEGEDGIVSNSKTIFAKMKTAIVNRQIQTDIARKIMDDSPYPVMFCGDMNDVPNSYTYFTLRGNMNDAFLEKGRGIGRTFASLSPTLRIDYILADKSFGVKQFRRVVKNYSDHYLLVADMQLPKK</sequence>
<dbReference type="SUPFAM" id="SSF56219">
    <property type="entry name" value="DNase I-like"/>
    <property type="match status" value="1"/>
</dbReference>
<accession>A0ABW6A3L8</accession>
<proteinExistence type="predicted"/>
<name>A0ABW6A3L8_9BACT</name>
<dbReference type="CDD" id="cd09084">
    <property type="entry name" value="EEP-2"/>
    <property type="match status" value="1"/>
</dbReference>
<dbReference type="EMBL" id="JBHUOZ010000002">
    <property type="protein sequence ID" value="MFD2919924.1"/>
    <property type="molecule type" value="Genomic_DNA"/>
</dbReference>
<evidence type="ECO:0000313" key="3">
    <source>
        <dbReference type="EMBL" id="MFD2919924.1"/>
    </source>
</evidence>
<comment type="caution">
    <text evidence="3">The sequence shown here is derived from an EMBL/GenBank/DDBJ whole genome shotgun (WGS) entry which is preliminary data.</text>
</comment>
<reference evidence="4" key="1">
    <citation type="journal article" date="2019" name="Int. J. Syst. Evol. Microbiol.">
        <title>The Global Catalogue of Microorganisms (GCM) 10K type strain sequencing project: providing services to taxonomists for standard genome sequencing and annotation.</title>
        <authorList>
            <consortium name="The Broad Institute Genomics Platform"/>
            <consortium name="The Broad Institute Genome Sequencing Center for Infectious Disease"/>
            <person name="Wu L."/>
            <person name="Ma J."/>
        </authorList>
    </citation>
    <scope>NUCLEOTIDE SEQUENCE [LARGE SCALE GENOMIC DNA]</scope>
    <source>
        <strain evidence="4">KCTC 23299</strain>
    </source>
</reference>
<dbReference type="InterPro" id="IPR005135">
    <property type="entry name" value="Endo/exonuclease/phosphatase"/>
</dbReference>
<dbReference type="InterPro" id="IPR036691">
    <property type="entry name" value="Endo/exonu/phosph_ase_sf"/>
</dbReference>
<keyword evidence="3" id="KW-0378">Hydrolase</keyword>
<evidence type="ECO:0000256" key="1">
    <source>
        <dbReference type="SAM" id="Phobius"/>
    </source>
</evidence>
<keyword evidence="1" id="KW-0812">Transmembrane</keyword>
<dbReference type="RefSeq" id="WP_386097632.1">
    <property type="nucleotide sequence ID" value="NZ_JBHUOZ010000002.1"/>
</dbReference>
<keyword evidence="3" id="KW-0540">Nuclease</keyword>
<evidence type="ECO:0000313" key="4">
    <source>
        <dbReference type="Proteomes" id="UP001597511"/>
    </source>
</evidence>
<keyword evidence="1" id="KW-0472">Membrane</keyword>
<feature type="domain" description="Endonuclease/exonuclease/phosphatase" evidence="2">
    <location>
        <begin position="107"/>
        <end position="364"/>
    </location>
</feature>
<dbReference type="Proteomes" id="UP001597511">
    <property type="component" value="Unassembled WGS sequence"/>
</dbReference>
<keyword evidence="1" id="KW-1133">Transmembrane helix</keyword>
<evidence type="ECO:0000259" key="2">
    <source>
        <dbReference type="Pfam" id="PF03372"/>
    </source>
</evidence>
<feature type="transmembrane region" description="Helical" evidence="1">
    <location>
        <begin position="38"/>
        <end position="62"/>
    </location>
</feature>
<dbReference type="PROSITE" id="PS51257">
    <property type="entry name" value="PROKAR_LIPOPROTEIN"/>
    <property type="match status" value="1"/>
</dbReference>
<dbReference type="Pfam" id="PF03372">
    <property type="entry name" value="Exo_endo_phos"/>
    <property type="match status" value="1"/>
</dbReference>
<dbReference type="InterPro" id="IPR051916">
    <property type="entry name" value="GPI-anchor_lipid_remodeler"/>
</dbReference>
<dbReference type="GO" id="GO:0004519">
    <property type="term" value="F:endonuclease activity"/>
    <property type="evidence" value="ECO:0007669"/>
    <property type="project" value="UniProtKB-KW"/>
</dbReference>
<feature type="transmembrane region" description="Helical" evidence="1">
    <location>
        <begin position="12"/>
        <end position="32"/>
    </location>
</feature>
<keyword evidence="3" id="KW-0255">Endonuclease</keyword>